<dbReference type="EMBL" id="CAUEEQ010058209">
    <property type="protein sequence ID" value="CAJ0963752.1"/>
    <property type="molecule type" value="Genomic_DNA"/>
</dbReference>
<keyword evidence="2" id="KW-1185">Reference proteome</keyword>
<evidence type="ECO:0000313" key="1">
    <source>
        <dbReference type="EMBL" id="CAJ0963752.1"/>
    </source>
</evidence>
<proteinExistence type="predicted"/>
<accession>A0ABN9MB44</accession>
<dbReference type="PANTHER" id="PTHR21301">
    <property type="entry name" value="REVERSE TRANSCRIPTASE"/>
    <property type="match status" value="1"/>
</dbReference>
<name>A0ABN9MB44_9NEOB</name>
<gene>
    <name evidence="1" type="ORF">RIMI_LOCUS18788784</name>
</gene>
<protein>
    <recommendedName>
        <fullName evidence="3">GIY-YIG homing endonuclease</fullName>
    </recommendedName>
</protein>
<dbReference type="Proteomes" id="UP001176940">
    <property type="component" value="Unassembled WGS sequence"/>
</dbReference>
<sequence length="215" mass="24434">MVGSLPWSQLLRVRRIVSDEERVDLRLNEMCSKFISRGYPIREVTRYKDKAAGCSRGSIRNKTRVKSTNDRIPFVSIYNSASNRIGNILRRHWTLLQRGLPSIRSFESFPMMSFKRGRNLRDRLVKSDIGTSKRSIQSTLSSAKNGNFPCLGCSCCNNMLKGEFFYHPHTGKKICLKERYTCASSYVVYMIVCPCGLTYVGETTMEADSATVDGQ</sequence>
<organism evidence="1 2">
    <name type="scientific">Ranitomeya imitator</name>
    <name type="common">mimic poison frog</name>
    <dbReference type="NCBI Taxonomy" id="111125"/>
    <lineage>
        <taxon>Eukaryota</taxon>
        <taxon>Metazoa</taxon>
        <taxon>Chordata</taxon>
        <taxon>Craniata</taxon>
        <taxon>Vertebrata</taxon>
        <taxon>Euteleostomi</taxon>
        <taxon>Amphibia</taxon>
        <taxon>Batrachia</taxon>
        <taxon>Anura</taxon>
        <taxon>Neobatrachia</taxon>
        <taxon>Hyloidea</taxon>
        <taxon>Dendrobatidae</taxon>
        <taxon>Dendrobatinae</taxon>
        <taxon>Ranitomeya</taxon>
    </lineage>
</organism>
<evidence type="ECO:0000313" key="2">
    <source>
        <dbReference type="Proteomes" id="UP001176940"/>
    </source>
</evidence>
<dbReference type="PANTHER" id="PTHR21301:SF12">
    <property type="match status" value="1"/>
</dbReference>
<reference evidence="1" key="1">
    <citation type="submission" date="2023-07" db="EMBL/GenBank/DDBJ databases">
        <authorList>
            <person name="Stuckert A."/>
        </authorList>
    </citation>
    <scope>NUCLEOTIDE SEQUENCE</scope>
</reference>
<comment type="caution">
    <text evidence="1">The sequence shown here is derived from an EMBL/GenBank/DDBJ whole genome shotgun (WGS) entry which is preliminary data.</text>
</comment>
<evidence type="ECO:0008006" key="3">
    <source>
        <dbReference type="Google" id="ProtNLM"/>
    </source>
</evidence>